<comment type="caution">
    <text evidence="7">The sequence shown here is derived from an EMBL/GenBank/DDBJ whole genome shotgun (WGS) entry which is preliminary data.</text>
</comment>
<feature type="transmembrane region" description="Helical" evidence="6">
    <location>
        <begin position="40"/>
        <end position="59"/>
    </location>
</feature>
<sequence>MSASPKTLNPAPLGLAAFAMTTTVLCLFTVGAIPSSWVSIVIPLAIAYGGLMQVIVGLWEAKLGNTFGFVAFSSYGAFWIYYALVAILSSVGMITVSPTAAGVVLIMWGFLTLYLWIASLKAPKVTCMVFLFLALTFFVLGIGDITGIGMVSKAGGALGLITAALAWYNSLAIVINDMHGRTAAPLGKPLM</sequence>
<keyword evidence="3 6" id="KW-0812">Transmembrane</keyword>
<dbReference type="PROSITE" id="PS01114">
    <property type="entry name" value="GPR1_FUN34_YAAH"/>
    <property type="match status" value="1"/>
</dbReference>
<dbReference type="Proteomes" id="UP000288215">
    <property type="component" value="Unassembled WGS sequence"/>
</dbReference>
<keyword evidence="5 6" id="KW-0472">Membrane</keyword>
<feature type="transmembrane region" description="Helical" evidence="6">
    <location>
        <begin position="66"/>
        <end position="88"/>
    </location>
</feature>
<evidence type="ECO:0000313" key="7">
    <source>
        <dbReference type="EMBL" id="RWX74137.1"/>
    </source>
</evidence>
<dbReference type="GO" id="GO:0005886">
    <property type="term" value="C:plasma membrane"/>
    <property type="evidence" value="ECO:0007669"/>
    <property type="project" value="TreeGrafter"/>
</dbReference>
<dbReference type="InterPro" id="IPR000791">
    <property type="entry name" value="Gpr1/Fun34/SatP-like"/>
</dbReference>
<dbReference type="NCBIfam" id="NF038013">
    <property type="entry name" value="AceTr_1"/>
    <property type="match status" value="1"/>
</dbReference>
<dbReference type="AlphaFoldDB" id="A0A444L972"/>
<evidence type="ECO:0000256" key="1">
    <source>
        <dbReference type="ARBA" id="ARBA00004141"/>
    </source>
</evidence>
<dbReference type="EMBL" id="RXGA01000001">
    <property type="protein sequence ID" value="RWX74137.1"/>
    <property type="molecule type" value="Genomic_DNA"/>
</dbReference>
<feature type="transmembrane region" description="Helical" evidence="6">
    <location>
        <begin position="157"/>
        <end position="175"/>
    </location>
</feature>
<evidence type="ECO:0000256" key="5">
    <source>
        <dbReference type="ARBA" id="ARBA00023136"/>
    </source>
</evidence>
<evidence type="ECO:0000256" key="6">
    <source>
        <dbReference type="SAM" id="Phobius"/>
    </source>
</evidence>
<protein>
    <submittedName>
        <fullName evidence="7">Gpr1/Fun34/YaaH family protein</fullName>
    </submittedName>
</protein>
<evidence type="ECO:0000256" key="2">
    <source>
        <dbReference type="ARBA" id="ARBA00005587"/>
    </source>
</evidence>
<organism evidence="7 8">
    <name type="scientific">Methanosuratincola subterraneus</name>
    <dbReference type="NCBI Taxonomy" id="2593994"/>
    <lineage>
        <taxon>Archaea</taxon>
        <taxon>Thermoproteota</taxon>
        <taxon>Methanosuratincolia</taxon>
        <taxon>Candidatus Methanomethylicales</taxon>
        <taxon>Candidatus Methanomethylicaceae</taxon>
        <taxon>Candidatus Methanosuratincola (ex Vanwonterghem et al. 2016)</taxon>
    </lineage>
</organism>
<evidence type="ECO:0000256" key="4">
    <source>
        <dbReference type="ARBA" id="ARBA00022989"/>
    </source>
</evidence>
<comment type="subcellular location">
    <subcellularLocation>
        <location evidence="1">Membrane</location>
        <topology evidence="1">Multi-pass membrane protein</topology>
    </subcellularLocation>
</comment>
<accession>A0A444L972</accession>
<comment type="similarity">
    <text evidence="2">Belongs to the acetate uptake transporter (AceTr) (TC 2.A.96) family.</text>
</comment>
<evidence type="ECO:0000256" key="3">
    <source>
        <dbReference type="ARBA" id="ARBA00022692"/>
    </source>
</evidence>
<gene>
    <name evidence="7" type="ORF">Metus_0162</name>
</gene>
<dbReference type="InterPro" id="IPR051633">
    <property type="entry name" value="AceTr"/>
</dbReference>
<dbReference type="GO" id="GO:0015123">
    <property type="term" value="F:acetate transmembrane transporter activity"/>
    <property type="evidence" value="ECO:0007669"/>
    <property type="project" value="TreeGrafter"/>
</dbReference>
<feature type="transmembrane region" description="Helical" evidence="6">
    <location>
        <begin position="129"/>
        <end position="151"/>
    </location>
</feature>
<feature type="transmembrane region" description="Helical" evidence="6">
    <location>
        <begin position="94"/>
        <end position="117"/>
    </location>
</feature>
<name>A0A444L972_METS7</name>
<dbReference type="Pfam" id="PF01184">
    <property type="entry name" value="Gpr1_Fun34_YaaH"/>
    <property type="match status" value="1"/>
</dbReference>
<dbReference type="PANTHER" id="PTHR31123:SF1">
    <property type="entry name" value="ACCUMULATION OF DYADS PROTEIN 2-RELATED"/>
    <property type="match status" value="1"/>
</dbReference>
<reference evidence="7 8" key="1">
    <citation type="submission" date="2018-12" db="EMBL/GenBank/DDBJ databases">
        <title>The complete genome of the methanogenic archaea of the candidate phylum Verstraetearchaeota, obtained from the metagenome of underground thermal water.</title>
        <authorList>
            <person name="Kadnikov V.V."/>
            <person name="Mardanov A.V."/>
            <person name="Beletsky A.V."/>
            <person name="Karnachuk O.V."/>
            <person name="Ravin N.V."/>
        </authorList>
    </citation>
    <scope>NUCLEOTIDE SEQUENCE [LARGE SCALE GENOMIC DNA]</scope>
    <source>
        <strain evidence="7">Ch88</strain>
    </source>
</reference>
<keyword evidence="4 6" id="KW-1133">Transmembrane helix</keyword>
<feature type="transmembrane region" description="Helical" evidence="6">
    <location>
        <begin position="12"/>
        <end position="34"/>
    </location>
</feature>
<evidence type="ECO:0000313" key="8">
    <source>
        <dbReference type="Proteomes" id="UP000288215"/>
    </source>
</evidence>
<dbReference type="InterPro" id="IPR047622">
    <property type="entry name" value="GPR1_FUN34_YAAH"/>
</dbReference>
<proteinExistence type="inferred from homology"/>
<dbReference type="PANTHER" id="PTHR31123">
    <property type="entry name" value="ACCUMULATION OF DYADS PROTEIN 2-RELATED"/>
    <property type="match status" value="1"/>
</dbReference>